<dbReference type="AlphaFoldDB" id="A0A2H0V1C3"/>
<reference evidence="3" key="1">
    <citation type="submission" date="2017-09" db="EMBL/GenBank/DDBJ databases">
        <title>Depth-based differentiation of microbial function through sediment-hosted aquifers and enrichment of novel symbionts in the deep terrestrial subsurface.</title>
        <authorList>
            <person name="Probst A.J."/>
            <person name="Ladd B."/>
            <person name="Jarett J.K."/>
            <person name="Geller-Mcgrath D.E."/>
            <person name="Sieber C.M.K."/>
            <person name="Emerson J.B."/>
            <person name="Anantharaman K."/>
            <person name="Thomas B.C."/>
            <person name="Malmstrom R."/>
            <person name="Stieglmeier M."/>
            <person name="Klingl A."/>
            <person name="Woyke T."/>
            <person name="Ryan C.M."/>
            <person name="Banfield J.F."/>
        </authorList>
    </citation>
    <scope>NUCLEOTIDE SEQUENCE [LARGE SCALE GENOMIC DNA]</scope>
</reference>
<protein>
    <recommendedName>
        <fullName evidence="4">Fibronectin type-III domain-containing protein</fullName>
    </recommendedName>
</protein>
<gene>
    <name evidence="2" type="ORF">COT99_04010</name>
</gene>
<keyword evidence="1" id="KW-0472">Membrane</keyword>
<evidence type="ECO:0008006" key="4">
    <source>
        <dbReference type="Google" id="ProtNLM"/>
    </source>
</evidence>
<feature type="transmembrane region" description="Helical" evidence="1">
    <location>
        <begin position="21"/>
        <end position="42"/>
    </location>
</feature>
<comment type="caution">
    <text evidence="2">The sequence shown here is derived from an EMBL/GenBank/DDBJ whole genome shotgun (WGS) entry which is preliminary data.</text>
</comment>
<accession>A0A2H0V1C3</accession>
<keyword evidence="1" id="KW-0812">Transmembrane</keyword>
<name>A0A2H0V1C3_9BACT</name>
<dbReference type="InterPro" id="IPR036116">
    <property type="entry name" value="FN3_sf"/>
</dbReference>
<proteinExistence type="predicted"/>
<dbReference type="Pfam" id="PF25788">
    <property type="entry name" value="Ig_Rha78A_N"/>
    <property type="match status" value="1"/>
</dbReference>
<evidence type="ECO:0000256" key="1">
    <source>
        <dbReference type="SAM" id="Phobius"/>
    </source>
</evidence>
<sequence length="443" mass="47563">MTKEGLKNYKLKIKLMSFLKKLGFILSFCLLAVIAASFIFIADPPAEEIAQAGTADNVYGWAWSGNIGWVSFNCIQQYCSGNPAIRCSGESDCAGMGTCEFDDQNCSTSNYGVDYNEDNGELSGYAGSENAGWIYFGRSGGDFPAGGTSQWAKKTGGNVLGWAQIVNMSLEGWLWMDHAMASPVTVSDYEFSGWAWNENDDGTGIGWLSFNCANQAECGVSDYKVFISNAPSATGLSENFSSACSGAGISVTLSWSFNDSDPGSSQSTYELEVRDSSGVVVFDSGKKQPAPIYTDEWTVSSGLNYNETYNWRVKVWDNYNLASAWANDSFVTPAHQYPAADFTWGPSSGEQGTTFSPKALENVYFAGASTAYGGASISSTTWAFTGALPNASTTPNPGPVQFQGSGVKEVVLTVTDSDGYSCPVSKNITTKMSLPIWKEIKPE</sequence>
<keyword evidence="1" id="KW-1133">Transmembrane helix</keyword>
<dbReference type="Gene3D" id="2.60.40.10">
    <property type="entry name" value="Immunoglobulins"/>
    <property type="match status" value="2"/>
</dbReference>
<evidence type="ECO:0000313" key="2">
    <source>
        <dbReference type="EMBL" id="PIR92862.1"/>
    </source>
</evidence>
<dbReference type="SUPFAM" id="SSF49265">
    <property type="entry name" value="Fibronectin type III"/>
    <property type="match status" value="1"/>
</dbReference>
<dbReference type="InterPro" id="IPR013783">
    <property type="entry name" value="Ig-like_fold"/>
</dbReference>
<evidence type="ECO:0000313" key="3">
    <source>
        <dbReference type="Proteomes" id="UP000228626"/>
    </source>
</evidence>
<dbReference type="EMBL" id="PFAR01000047">
    <property type="protein sequence ID" value="PIR92862.1"/>
    <property type="molecule type" value="Genomic_DNA"/>
</dbReference>
<organism evidence="2 3">
    <name type="scientific">Candidatus Falkowbacteria bacterium CG10_big_fil_rev_8_21_14_0_10_43_10</name>
    <dbReference type="NCBI Taxonomy" id="1974567"/>
    <lineage>
        <taxon>Bacteria</taxon>
        <taxon>Candidatus Falkowiibacteriota</taxon>
    </lineage>
</organism>
<dbReference type="Proteomes" id="UP000228626">
    <property type="component" value="Unassembled WGS sequence"/>
</dbReference>